<protein>
    <submittedName>
        <fullName evidence="1">Uncharacterized protein</fullName>
    </submittedName>
</protein>
<dbReference type="AlphaFoldDB" id="T0LDS4"/>
<reference evidence="2" key="1">
    <citation type="journal article" date="2013" name="Mol. Plant Microbe Interact.">
        <title>Global aspects of pacC regulation of pathogenicity genes in Colletotrichum gloeosporioides as revealed by transcriptome analysis.</title>
        <authorList>
            <person name="Alkan N."/>
            <person name="Meng X."/>
            <person name="Friedlander G."/>
            <person name="Reuveni E."/>
            <person name="Sukno S."/>
            <person name="Sherman A."/>
            <person name="Thon M."/>
            <person name="Fluhr R."/>
            <person name="Prusky D."/>
        </authorList>
    </citation>
    <scope>NUCLEOTIDE SEQUENCE [LARGE SCALE GENOMIC DNA]</scope>
    <source>
        <strain evidence="2">Cg-14</strain>
    </source>
</reference>
<dbReference type="EMBL" id="AMYD01003383">
    <property type="protein sequence ID" value="EQB46450.1"/>
    <property type="molecule type" value="Genomic_DNA"/>
</dbReference>
<sequence length="17" mass="2071">MPSSYQKIQIQDLLFFI</sequence>
<dbReference type="HOGENOM" id="CLU_3431992_0_0_1"/>
<accession>T0LDS4</accession>
<organism evidence="1 2">
    <name type="scientific">Colletotrichum gloeosporioides (strain Cg-14)</name>
    <name type="common">Anthracnose fungus</name>
    <name type="synonym">Glomerella cingulata</name>
    <dbReference type="NCBI Taxonomy" id="1237896"/>
    <lineage>
        <taxon>Eukaryota</taxon>
        <taxon>Fungi</taxon>
        <taxon>Dikarya</taxon>
        <taxon>Ascomycota</taxon>
        <taxon>Pezizomycotina</taxon>
        <taxon>Sordariomycetes</taxon>
        <taxon>Hypocreomycetidae</taxon>
        <taxon>Glomerellales</taxon>
        <taxon>Glomerellaceae</taxon>
        <taxon>Colletotrichum</taxon>
        <taxon>Colletotrichum gloeosporioides species complex</taxon>
    </lineage>
</organism>
<name>T0LDS4_COLGC</name>
<gene>
    <name evidence="1" type="ORF">CGLO_14495</name>
</gene>
<evidence type="ECO:0000313" key="2">
    <source>
        <dbReference type="Proteomes" id="UP000015530"/>
    </source>
</evidence>
<comment type="caution">
    <text evidence="1">The sequence shown here is derived from an EMBL/GenBank/DDBJ whole genome shotgun (WGS) entry which is preliminary data.</text>
</comment>
<proteinExistence type="predicted"/>
<dbReference type="Proteomes" id="UP000015530">
    <property type="component" value="Unassembled WGS sequence"/>
</dbReference>
<evidence type="ECO:0000313" key="1">
    <source>
        <dbReference type="EMBL" id="EQB46450.1"/>
    </source>
</evidence>